<dbReference type="InterPro" id="IPR015915">
    <property type="entry name" value="Kelch-typ_b-propeller"/>
</dbReference>
<keyword evidence="1" id="KW-0880">Kelch repeat</keyword>
<reference evidence="5" key="1">
    <citation type="submission" date="2025-08" db="UniProtKB">
        <authorList>
            <consortium name="RefSeq"/>
        </authorList>
    </citation>
    <scope>IDENTIFICATION</scope>
</reference>
<dbReference type="Proteomes" id="UP000694888">
    <property type="component" value="Unplaced"/>
</dbReference>
<evidence type="ECO:0000256" key="2">
    <source>
        <dbReference type="ARBA" id="ARBA00022737"/>
    </source>
</evidence>
<dbReference type="PANTHER" id="PTHR45632">
    <property type="entry name" value="LD33804P"/>
    <property type="match status" value="1"/>
</dbReference>
<keyword evidence="2" id="KW-0677">Repeat</keyword>
<proteinExistence type="predicted"/>
<evidence type="ECO:0000313" key="4">
    <source>
        <dbReference type="Proteomes" id="UP000694888"/>
    </source>
</evidence>
<organism evidence="4 5">
    <name type="scientific">Aplysia californica</name>
    <name type="common">California sea hare</name>
    <dbReference type="NCBI Taxonomy" id="6500"/>
    <lineage>
        <taxon>Eukaryota</taxon>
        <taxon>Metazoa</taxon>
        <taxon>Spiralia</taxon>
        <taxon>Lophotrochozoa</taxon>
        <taxon>Mollusca</taxon>
        <taxon>Gastropoda</taxon>
        <taxon>Heterobranchia</taxon>
        <taxon>Euthyneura</taxon>
        <taxon>Tectipleura</taxon>
        <taxon>Aplysiida</taxon>
        <taxon>Aplysioidea</taxon>
        <taxon>Aplysiidae</taxon>
        <taxon>Aplysia</taxon>
    </lineage>
</organism>
<keyword evidence="4" id="KW-1185">Reference proteome</keyword>
<feature type="domain" description="BACK" evidence="3">
    <location>
        <begin position="1"/>
        <end position="81"/>
    </location>
</feature>
<dbReference type="Gene3D" id="1.25.40.420">
    <property type="match status" value="1"/>
</dbReference>
<evidence type="ECO:0000313" key="5">
    <source>
        <dbReference type="RefSeq" id="XP_035828524.1"/>
    </source>
</evidence>
<evidence type="ECO:0000259" key="3">
    <source>
        <dbReference type="Pfam" id="PF07707"/>
    </source>
</evidence>
<dbReference type="Gene3D" id="2.120.10.80">
    <property type="entry name" value="Kelch-type beta propeller"/>
    <property type="match status" value="1"/>
</dbReference>
<dbReference type="InterPro" id="IPR011705">
    <property type="entry name" value="BACK"/>
</dbReference>
<dbReference type="RefSeq" id="XP_035828524.1">
    <property type="nucleotide sequence ID" value="XM_035972631.1"/>
</dbReference>
<sequence length="421" mass="47121">MMRKEFNFIRRTEDFLSLDECDVKQLVACEDLSIDSEDEVLEALQSWCLVDSEKDCRLQALSNLLLSARTCLARSSCLQNLLDFDVIRGNKEVTRTFQEALNYHTLPGSRHDYLPPQAVHREKSKHQNVLVVFNLGSNEQIGEVKGNLPTQAGNGMEIVRMTNAEFNTVSSTVAFGDFLFGLYTNLTTFKYDLRTGSFCSVPSLVKPGANYKLVSHGLYIYAIGGNGYDNIERFPAQEDIVSPGSAKWEQIGNLVQPVKNTAVMVVNNSIVVFGNDLTPEQRIVVQRFNLLTRRCNQFRDEMPGLAESAVCLRDRDNHFLLQQDGSLWRLVACSDSNLQMVSEGSLWEDNIVLRGAIVCKGELIVLGKLKDPDAAAVKQWKLKENFFFSKVCVLNLAGSGMINTVVPKGMRSQITQCIITL</sequence>
<name>A0ABM1W1I1_APLCA</name>
<dbReference type="Pfam" id="PF07707">
    <property type="entry name" value="BACK"/>
    <property type="match status" value="1"/>
</dbReference>
<gene>
    <name evidence="5" type="primary">LOC101849819</name>
</gene>
<accession>A0ABM1W1I1</accession>
<dbReference type="SUPFAM" id="SSF117281">
    <property type="entry name" value="Kelch motif"/>
    <property type="match status" value="1"/>
</dbReference>
<dbReference type="PANTHER" id="PTHR45632:SF3">
    <property type="entry name" value="KELCH-LIKE PROTEIN 32"/>
    <property type="match status" value="1"/>
</dbReference>
<evidence type="ECO:0000256" key="1">
    <source>
        <dbReference type="ARBA" id="ARBA00022441"/>
    </source>
</evidence>
<protein>
    <submittedName>
        <fullName evidence="5">Uncharacterized protein LOC101849819 isoform X1</fullName>
    </submittedName>
</protein>
<dbReference type="GeneID" id="101849819"/>